<dbReference type="EMBL" id="JANPWB010000004">
    <property type="protein sequence ID" value="KAJ1194744.1"/>
    <property type="molecule type" value="Genomic_DNA"/>
</dbReference>
<dbReference type="AlphaFoldDB" id="A0AAV7V2E8"/>
<name>A0AAV7V2E8_PLEWA</name>
<evidence type="ECO:0000256" key="1">
    <source>
        <dbReference type="SAM" id="MobiDB-lite"/>
    </source>
</evidence>
<organism evidence="2 3">
    <name type="scientific">Pleurodeles waltl</name>
    <name type="common">Iberian ribbed newt</name>
    <dbReference type="NCBI Taxonomy" id="8319"/>
    <lineage>
        <taxon>Eukaryota</taxon>
        <taxon>Metazoa</taxon>
        <taxon>Chordata</taxon>
        <taxon>Craniata</taxon>
        <taxon>Vertebrata</taxon>
        <taxon>Euteleostomi</taxon>
        <taxon>Amphibia</taxon>
        <taxon>Batrachia</taxon>
        <taxon>Caudata</taxon>
        <taxon>Salamandroidea</taxon>
        <taxon>Salamandridae</taxon>
        <taxon>Pleurodelinae</taxon>
        <taxon>Pleurodeles</taxon>
    </lineage>
</organism>
<evidence type="ECO:0000313" key="3">
    <source>
        <dbReference type="Proteomes" id="UP001066276"/>
    </source>
</evidence>
<evidence type="ECO:0000313" key="2">
    <source>
        <dbReference type="EMBL" id="KAJ1194744.1"/>
    </source>
</evidence>
<comment type="caution">
    <text evidence="2">The sequence shown here is derived from an EMBL/GenBank/DDBJ whole genome shotgun (WGS) entry which is preliminary data.</text>
</comment>
<protein>
    <submittedName>
        <fullName evidence="2">Uncharacterized protein</fullName>
    </submittedName>
</protein>
<feature type="region of interest" description="Disordered" evidence="1">
    <location>
        <begin position="66"/>
        <end position="104"/>
    </location>
</feature>
<sequence length="104" mass="10767">MRSQLRIRGKGEQPFHAGVVSSGLLCGIHTALTASAAHLPLCRRRGFRSGARLSQCRGNACCHSPSARLDSHTPVDVRGAPSSAPNKAGSRDAIGSPVTGSEHG</sequence>
<dbReference type="Proteomes" id="UP001066276">
    <property type="component" value="Chromosome 2_2"/>
</dbReference>
<gene>
    <name evidence="2" type="ORF">NDU88_004030</name>
</gene>
<reference evidence="2" key="1">
    <citation type="journal article" date="2022" name="bioRxiv">
        <title>Sequencing and chromosome-scale assembly of the giantPleurodeles waltlgenome.</title>
        <authorList>
            <person name="Brown T."/>
            <person name="Elewa A."/>
            <person name="Iarovenko S."/>
            <person name="Subramanian E."/>
            <person name="Araus A.J."/>
            <person name="Petzold A."/>
            <person name="Susuki M."/>
            <person name="Suzuki K.-i.T."/>
            <person name="Hayashi T."/>
            <person name="Toyoda A."/>
            <person name="Oliveira C."/>
            <person name="Osipova E."/>
            <person name="Leigh N.D."/>
            <person name="Simon A."/>
            <person name="Yun M.H."/>
        </authorList>
    </citation>
    <scope>NUCLEOTIDE SEQUENCE</scope>
    <source>
        <strain evidence="2">20211129_DDA</strain>
        <tissue evidence="2">Liver</tissue>
    </source>
</reference>
<keyword evidence="3" id="KW-1185">Reference proteome</keyword>
<accession>A0AAV7V2E8</accession>
<proteinExistence type="predicted"/>